<dbReference type="InterPro" id="IPR038670">
    <property type="entry name" value="HslJ-like_sf"/>
</dbReference>
<evidence type="ECO:0000313" key="3">
    <source>
        <dbReference type="EMBL" id="KQK28931.1"/>
    </source>
</evidence>
<name>A0A0Q3KGP0_9HYPH</name>
<dbReference type="STRING" id="53254.SAMN05660750_02080"/>
<organism evidence="3 5">
    <name type="scientific">Bosea thiooxidans</name>
    <dbReference type="NCBI Taxonomy" id="53254"/>
    <lineage>
        <taxon>Bacteria</taxon>
        <taxon>Pseudomonadati</taxon>
        <taxon>Pseudomonadota</taxon>
        <taxon>Alphaproteobacteria</taxon>
        <taxon>Hyphomicrobiales</taxon>
        <taxon>Boseaceae</taxon>
        <taxon>Bosea</taxon>
    </lineage>
</organism>
<dbReference type="RefSeq" id="WP_055729833.1">
    <property type="nucleotide sequence ID" value="NZ_FUYX01000004.1"/>
</dbReference>
<evidence type="ECO:0000313" key="4">
    <source>
        <dbReference type="EMBL" id="SKB72088.1"/>
    </source>
</evidence>
<gene>
    <name evidence="3" type="ORF">ARD30_06290</name>
    <name evidence="4" type="ORF">SAMN05660750_02080</name>
</gene>
<evidence type="ECO:0000259" key="2">
    <source>
        <dbReference type="Pfam" id="PF03724"/>
    </source>
</evidence>
<dbReference type="Proteomes" id="UP000051562">
    <property type="component" value="Unassembled WGS sequence"/>
</dbReference>
<feature type="domain" description="DUF306" evidence="2">
    <location>
        <begin position="150"/>
        <end position="253"/>
    </location>
</feature>
<keyword evidence="1" id="KW-0732">Signal</keyword>
<evidence type="ECO:0000313" key="6">
    <source>
        <dbReference type="Proteomes" id="UP000190130"/>
    </source>
</evidence>
<dbReference type="PANTHER" id="PTHR38013:SF1">
    <property type="entry name" value="GLYCOPROTEIN_POLYSACCHARIDE METABOLISM"/>
    <property type="match status" value="1"/>
</dbReference>
<keyword evidence="4" id="KW-0449">Lipoprotein</keyword>
<evidence type="ECO:0000256" key="1">
    <source>
        <dbReference type="SAM" id="SignalP"/>
    </source>
</evidence>
<dbReference type="InterPro" id="IPR005184">
    <property type="entry name" value="DUF306_Meta_HslJ"/>
</dbReference>
<reference evidence="3 5" key="1">
    <citation type="submission" date="2015-10" db="EMBL/GenBank/DDBJ databases">
        <title>Draft genome of Bosea thiooxidans.</title>
        <authorList>
            <person name="Wang X."/>
        </authorList>
    </citation>
    <scope>NUCLEOTIDE SEQUENCE [LARGE SCALE GENOMIC DNA]</scope>
    <source>
        <strain evidence="3 5">CGMCC 9174</strain>
    </source>
</reference>
<sequence length="256" mass="27942">MRCLDAAISRRALAGLLLAAAGPALPAMAAPRVLRGTVSYRERMALPPGAIIEVKLLDVSLADAPSRTIAETRVSGRRIPAPWTLRFDSRQIEPRRSYALQARILDRGRLLFITTERHSVFTGGPDKTDIWVQRVAGQDQPSRPASSPIGNWRLASLGGAETPASITTTMEIASDGRVSGRGGCNGFGGNATIRGRTIRFSRMVSTMMACAPEVMDQEQRFLKTLERVQRWTIQQRTGRLALLDRGGRPLATLTPQ</sequence>
<keyword evidence="5" id="KW-1185">Reference proteome</keyword>
<dbReference type="PANTHER" id="PTHR38013">
    <property type="entry name" value="GLYCOPROTEIN/POLYSACCHARIDE METABOLISM"/>
    <property type="match status" value="1"/>
</dbReference>
<dbReference type="Pfam" id="PF09619">
    <property type="entry name" value="YscW"/>
    <property type="match status" value="1"/>
</dbReference>
<feature type="chain" id="PRO_5014520458" evidence="1">
    <location>
        <begin position="30"/>
        <end position="256"/>
    </location>
</feature>
<evidence type="ECO:0000313" key="5">
    <source>
        <dbReference type="Proteomes" id="UP000051562"/>
    </source>
</evidence>
<dbReference type="OrthoDB" id="9809132at2"/>
<accession>A0A0Q3KGP0</accession>
<dbReference type="InterPro" id="IPR039366">
    <property type="entry name" value="Pilotin"/>
</dbReference>
<dbReference type="Proteomes" id="UP000190130">
    <property type="component" value="Unassembled WGS sequence"/>
</dbReference>
<dbReference type="EMBL" id="FUYX01000004">
    <property type="protein sequence ID" value="SKB72088.1"/>
    <property type="molecule type" value="Genomic_DNA"/>
</dbReference>
<reference evidence="4 6" key="2">
    <citation type="submission" date="2017-02" db="EMBL/GenBank/DDBJ databases">
        <authorList>
            <person name="Peterson S.W."/>
        </authorList>
    </citation>
    <scope>NUCLEOTIDE SEQUENCE [LARGE SCALE GENOMIC DNA]</scope>
    <source>
        <strain evidence="4 6">DSM 9653</strain>
    </source>
</reference>
<protein>
    <submittedName>
        <fullName evidence="4">Putative lipoprotein</fullName>
    </submittedName>
</protein>
<dbReference type="AlphaFoldDB" id="A0A0Q3KGP0"/>
<dbReference type="EMBL" id="LMAR01000056">
    <property type="protein sequence ID" value="KQK28931.1"/>
    <property type="molecule type" value="Genomic_DNA"/>
</dbReference>
<proteinExistence type="predicted"/>
<feature type="signal peptide" evidence="1">
    <location>
        <begin position="1"/>
        <end position="29"/>
    </location>
</feature>
<dbReference type="InterPro" id="IPR053196">
    <property type="entry name" value="Lipoprotein_YbaY-like"/>
</dbReference>
<dbReference type="Pfam" id="PF03724">
    <property type="entry name" value="META"/>
    <property type="match status" value="1"/>
</dbReference>
<dbReference type="Gene3D" id="2.40.128.270">
    <property type="match status" value="1"/>
</dbReference>